<evidence type="ECO:0000313" key="3">
    <source>
        <dbReference type="Proteomes" id="UP000005408"/>
    </source>
</evidence>
<dbReference type="OMA" id="TEYESHN"/>
<dbReference type="GO" id="GO:0005615">
    <property type="term" value="C:extracellular space"/>
    <property type="evidence" value="ECO:0007669"/>
    <property type="project" value="TreeGrafter"/>
</dbReference>
<protein>
    <recommendedName>
        <fullName evidence="4">Short-chain collagen C4</fullName>
    </recommendedName>
</protein>
<accession>A0A8W8LUH8</accession>
<dbReference type="PANTHER" id="PTHR24024:SF18">
    <property type="entry name" value="SHORT-CHAIN COLLAGEN C4-LIKE"/>
    <property type="match status" value="1"/>
</dbReference>
<evidence type="ECO:0000256" key="1">
    <source>
        <dbReference type="SAM" id="SignalP"/>
    </source>
</evidence>
<dbReference type="AlphaFoldDB" id="A0A8W8LUH8"/>
<dbReference type="Proteomes" id="UP000005408">
    <property type="component" value="Unassembled WGS sequence"/>
</dbReference>
<dbReference type="EnsemblMetazoa" id="G29778.2">
    <property type="protein sequence ID" value="G29778.2:cds"/>
    <property type="gene ID" value="G29778"/>
</dbReference>
<dbReference type="OrthoDB" id="10062678at2759"/>
<keyword evidence="3" id="KW-1185">Reference proteome</keyword>
<proteinExistence type="predicted"/>
<sequence length="278" mass="30317">MSGMVLIADFLLIYQIYSINVCEGCVESSKRFVLDGTQDSNSKMHMLEERIQELVTELGQVETQLRTQHQSLQSSIDHLTRTTQQQASTISSLTSQLNNFKSGGGVFIRWGHHHCPDSDSEELYSGIAAGSHPSFTGGAADFLCLPGQNPDLKSPAYSGHAVIYGAEYGKSTFLGADGNDVPCAVCRSRSGTSSVMIPARRSCNSGWKRQYYGYLMTGNPSQPGSANFICVDVNRETVLGGEHMYVDKMIYPVEAKCGALPCPPYADGYFVYCVVCTK</sequence>
<feature type="chain" id="PRO_5036493765" description="Short-chain collagen C4" evidence="1">
    <location>
        <begin position="19"/>
        <end position="278"/>
    </location>
</feature>
<reference evidence="2" key="1">
    <citation type="submission" date="2022-08" db="UniProtKB">
        <authorList>
            <consortium name="EnsemblMetazoa"/>
        </authorList>
    </citation>
    <scope>IDENTIFICATION</scope>
    <source>
        <strain evidence="2">05x7-T-G4-1.051#20</strain>
    </source>
</reference>
<organism evidence="2 3">
    <name type="scientific">Magallana gigas</name>
    <name type="common">Pacific oyster</name>
    <name type="synonym">Crassostrea gigas</name>
    <dbReference type="NCBI Taxonomy" id="29159"/>
    <lineage>
        <taxon>Eukaryota</taxon>
        <taxon>Metazoa</taxon>
        <taxon>Spiralia</taxon>
        <taxon>Lophotrochozoa</taxon>
        <taxon>Mollusca</taxon>
        <taxon>Bivalvia</taxon>
        <taxon>Autobranchia</taxon>
        <taxon>Pteriomorphia</taxon>
        <taxon>Ostreida</taxon>
        <taxon>Ostreoidea</taxon>
        <taxon>Ostreidae</taxon>
        <taxon>Magallana</taxon>
    </lineage>
</organism>
<feature type="signal peptide" evidence="1">
    <location>
        <begin position="1"/>
        <end position="18"/>
    </location>
</feature>
<name>A0A8W8LUH8_MAGGI</name>
<evidence type="ECO:0000313" key="2">
    <source>
        <dbReference type="EnsemblMetazoa" id="G29778.2:cds"/>
    </source>
</evidence>
<evidence type="ECO:0008006" key="4">
    <source>
        <dbReference type="Google" id="ProtNLM"/>
    </source>
</evidence>
<dbReference type="PANTHER" id="PTHR24024">
    <property type="entry name" value="PULMONARY SURFACTANT-ASSOCIATED PROTEIN A"/>
    <property type="match status" value="1"/>
</dbReference>
<dbReference type="InterPro" id="IPR051077">
    <property type="entry name" value="Ca-dependent_lectin"/>
</dbReference>
<keyword evidence="1" id="KW-0732">Signal</keyword>